<dbReference type="GeneID" id="60680650"/>
<dbReference type="EMBL" id="QUSG01000002">
    <property type="protein sequence ID" value="KAA3530068.1"/>
    <property type="molecule type" value="Genomic_DNA"/>
</dbReference>
<dbReference type="PANTHER" id="PTHR43103">
    <property type="entry name" value="NUCLEOSIDE-DIPHOSPHATE-SUGAR EPIMERASE"/>
    <property type="match status" value="1"/>
</dbReference>
<protein>
    <submittedName>
        <fullName evidence="4">NAD-dependent epimerase/dehydratase family protein</fullName>
    </submittedName>
</protein>
<gene>
    <name evidence="4" type="ORF">DXT89_04790</name>
</gene>
<evidence type="ECO:0000256" key="2">
    <source>
        <dbReference type="ARBA" id="ARBA00023277"/>
    </source>
</evidence>
<dbReference type="Gene3D" id="3.40.50.720">
    <property type="entry name" value="NAD(P)-binding Rossmann-like Domain"/>
    <property type="match status" value="1"/>
</dbReference>
<dbReference type="InterPro" id="IPR036291">
    <property type="entry name" value="NAD(P)-bd_dom_sf"/>
</dbReference>
<evidence type="ECO:0000313" key="4">
    <source>
        <dbReference type="EMBL" id="KAA3530068.1"/>
    </source>
</evidence>
<name>A0A368P3J5_AGRVI</name>
<evidence type="ECO:0000313" key="5">
    <source>
        <dbReference type="Proteomes" id="UP000436911"/>
    </source>
</evidence>
<dbReference type="RefSeq" id="WP_060717350.1">
    <property type="nucleotide sequence ID" value="NZ_CP055266.1"/>
</dbReference>
<reference evidence="4 5" key="1">
    <citation type="submission" date="2018-08" db="EMBL/GenBank/DDBJ databases">
        <title>Genome sequencing of Agrobacterium vitis strain ICMP 10754.</title>
        <authorList>
            <person name="Visnovsky S.B."/>
            <person name="Pitman A.R."/>
        </authorList>
    </citation>
    <scope>NUCLEOTIDE SEQUENCE [LARGE SCALE GENOMIC DNA]</scope>
    <source>
        <strain evidence="4 5">ICMP 10754</strain>
    </source>
</reference>
<dbReference type="PANTHER" id="PTHR43103:SF3">
    <property type="entry name" value="ADP-L-GLYCERO-D-MANNO-HEPTOSE-6-EPIMERASE"/>
    <property type="match status" value="1"/>
</dbReference>
<dbReference type="Proteomes" id="UP000436911">
    <property type="component" value="Unassembled WGS sequence"/>
</dbReference>
<organism evidence="4 5">
    <name type="scientific">Agrobacterium vitis</name>
    <name type="common">Rhizobium vitis</name>
    <dbReference type="NCBI Taxonomy" id="373"/>
    <lineage>
        <taxon>Bacteria</taxon>
        <taxon>Pseudomonadati</taxon>
        <taxon>Pseudomonadota</taxon>
        <taxon>Alphaproteobacteria</taxon>
        <taxon>Hyphomicrobiales</taxon>
        <taxon>Rhizobiaceae</taxon>
        <taxon>Rhizobium/Agrobacterium group</taxon>
        <taxon>Agrobacterium</taxon>
    </lineage>
</organism>
<dbReference type="InterPro" id="IPR001509">
    <property type="entry name" value="Epimerase_deHydtase"/>
</dbReference>
<sequence length="306" mass="31678">MRILVTGADGFLGRGLVARLPFAVHQAKRIVVTDRAFAQPVPDGIEALVGDLGDPGFLDRLLEPGFDLVFHLASLPGGLAEREQALGHAANLLAPIALAQGVALRRPGARLVFASSIAVYGALGAATVTAQTPAAPQLTYGAHKLMTEILLSDLTRRGALSAISLRFPGIVARPATDSGHGSAFMSLLFHRIAAGEAYACPVPASSACWWVSRQAAVDMLLHAAGLKDSAVTLVQPPVLFATTGEVATAVARSVGKTALVEWGEDDTLRRLFGAMPPLDTATAFATGFKADADLDALAKAAISGES</sequence>
<dbReference type="Pfam" id="PF01370">
    <property type="entry name" value="Epimerase"/>
    <property type="match status" value="1"/>
</dbReference>
<feature type="domain" description="NAD-dependent epimerase/dehydratase" evidence="3">
    <location>
        <begin position="3"/>
        <end position="199"/>
    </location>
</feature>
<dbReference type="SUPFAM" id="SSF51735">
    <property type="entry name" value="NAD(P)-binding Rossmann-fold domains"/>
    <property type="match status" value="1"/>
</dbReference>
<comment type="caution">
    <text evidence="4">The sequence shown here is derived from an EMBL/GenBank/DDBJ whole genome shotgun (WGS) entry which is preliminary data.</text>
</comment>
<keyword evidence="2" id="KW-0119">Carbohydrate metabolism</keyword>
<accession>A0A368P3J5</accession>
<evidence type="ECO:0000256" key="1">
    <source>
        <dbReference type="ARBA" id="ARBA00022857"/>
    </source>
</evidence>
<proteinExistence type="predicted"/>
<keyword evidence="1" id="KW-0521">NADP</keyword>
<dbReference type="AlphaFoldDB" id="A0A368P3J5"/>
<dbReference type="Gene3D" id="3.90.25.10">
    <property type="entry name" value="UDP-galactose 4-epimerase, domain 1"/>
    <property type="match status" value="1"/>
</dbReference>
<evidence type="ECO:0000259" key="3">
    <source>
        <dbReference type="Pfam" id="PF01370"/>
    </source>
</evidence>
<dbReference type="OrthoDB" id="9801056at2"/>